<accession>A0ABN6Z2C0</accession>
<dbReference type="InterPro" id="IPR050535">
    <property type="entry name" value="DNA_Repair-Maintenance_Comp"/>
</dbReference>
<protein>
    <recommendedName>
        <fullName evidence="3 7">Nuclease SbcCD subunit D</fullName>
    </recommendedName>
</protein>
<organism evidence="10 11">
    <name type="scientific">Bacteroides sedimenti</name>
    <dbReference type="NCBI Taxonomy" id="2136147"/>
    <lineage>
        <taxon>Bacteria</taxon>
        <taxon>Pseudomonadati</taxon>
        <taxon>Bacteroidota</taxon>
        <taxon>Bacteroidia</taxon>
        <taxon>Bacteroidales</taxon>
        <taxon>Bacteroidaceae</taxon>
        <taxon>Bacteroides</taxon>
    </lineage>
</organism>
<evidence type="ECO:0000256" key="4">
    <source>
        <dbReference type="ARBA" id="ARBA00022722"/>
    </source>
</evidence>
<comment type="function">
    <text evidence="7">SbcCD cleaves DNA hairpin structures. These structures can inhibit DNA replication and are intermediates in certain DNA recombination reactions. The complex acts as a 3'-&gt;5' double strand exonuclease that can open hairpins. It also has a 5' single-strand endonuclease activity.</text>
</comment>
<dbReference type="PANTHER" id="PTHR30337:SF0">
    <property type="entry name" value="NUCLEASE SBCCD SUBUNIT D"/>
    <property type="match status" value="1"/>
</dbReference>
<keyword evidence="5 7" id="KW-0378">Hydrolase</keyword>
<gene>
    <name evidence="7 10" type="primary">sbcD</name>
    <name evidence="10" type="ORF">BSYN_09340</name>
</gene>
<dbReference type="InterPro" id="IPR004843">
    <property type="entry name" value="Calcineurin-like_PHP"/>
</dbReference>
<evidence type="ECO:0000259" key="9">
    <source>
        <dbReference type="Pfam" id="PF12320"/>
    </source>
</evidence>
<keyword evidence="6 7" id="KW-0269">Exonuclease</keyword>
<dbReference type="PANTHER" id="PTHR30337">
    <property type="entry name" value="COMPONENT OF ATP-DEPENDENT DSDNA EXONUCLEASE"/>
    <property type="match status" value="1"/>
</dbReference>
<evidence type="ECO:0000313" key="10">
    <source>
        <dbReference type="EMBL" id="BEG98669.1"/>
    </source>
</evidence>
<dbReference type="EMBL" id="AP028055">
    <property type="protein sequence ID" value="BEG98669.1"/>
    <property type="molecule type" value="Genomic_DNA"/>
</dbReference>
<proteinExistence type="inferred from homology"/>
<dbReference type="Proteomes" id="UP001496674">
    <property type="component" value="Chromosome"/>
</dbReference>
<dbReference type="SUPFAM" id="SSF56300">
    <property type="entry name" value="Metallo-dependent phosphatases"/>
    <property type="match status" value="1"/>
</dbReference>
<evidence type="ECO:0000256" key="6">
    <source>
        <dbReference type="ARBA" id="ARBA00022839"/>
    </source>
</evidence>
<dbReference type="Pfam" id="PF12320">
    <property type="entry name" value="SbcD_C"/>
    <property type="match status" value="1"/>
</dbReference>
<dbReference type="NCBIfam" id="TIGR00619">
    <property type="entry name" value="sbcd"/>
    <property type="match status" value="1"/>
</dbReference>
<evidence type="ECO:0000256" key="2">
    <source>
        <dbReference type="ARBA" id="ARBA00011322"/>
    </source>
</evidence>
<dbReference type="InterPro" id="IPR026843">
    <property type="entry name" value="SbcD_C"/>
</dbReference>
<reference evidence="10 11" key="1">
    <citation type="submission" date="2023-04" db="EMBL/GenBank/DDBJ databases">
        <title>Draft genome sequence of acteroides sedimenti strain YN3PY1.</title>
        <authorList>
            <person name="Yoshida N."/>
        </authorList>
    </citation>
    <scope>NUCLEOTIDE SEQUENCE [LARGE SCALE GENOMIC DNA]</scope>
    <source>
        <strain evidence="10 11">YN3PY1</strain>
    </source>
</reference>
<keyword evidence="7" id="KW-0235">DNA replication</keyword>
<feature type="domain" description="Nuclease SbcCD subunit D C-terminal" evidence="9">
    <location>
        <begin position="281"/>
        <end position="381"/>
    </location>
</feature>
<evidence type="ECO:0000259" key="8">
    <source>
        <dbReference type="Pfam" id="PF00149"/>
    </source>
</evidence>
<dbReference type="CDD" id="cd00840">
    <property type="entry name" value="MPP_Mre11_N"/>
    <property type="match status" value="1"/>
</dbReference>
<evidence type="ECO:0000256" key="5">
    <source>
        <dbReference type="ARBA" id="ARBA00022801"/>
    </source>
</evidence>
<evidence type="ECO:0000313" key="11">
    <source>
        <dbReference type="Proteomes" id="UP001496674"/>
    </source>
</evidence>
<feature type="domain" description="Calcineurin-like phosphoesterase" evidence="8">
    <location>
        <begin position="3"/>
        <end position="195"/>
    </location>
</feature>
<name>A0ABN6Z2C0_9BACE</name>
<dbReference type="InterPro" id="IPR029052">
    <property type="entry name" value="Metallo-depent_PP-like"/>
</dbReference>
<evidence type="ECO:0000256" key="7">
    <source>
        <dbReference type="RuleBase" id="RU363069"/>
    </source>
</evidence>
<comment type="subunit">
    <text evidence="2 7">Heterodimer of SbcC and SbcD.</text>
</comment>
<keyword evidence="7" id="KW-0255">Endonuclease</keyword>
<dbReference type="InterPro" id="IPR004593">
    <property type="entry name" value="SbcD"/>
</dbReference>
<evidence type="ECO:0000256" key="1">
    <source>
        <dbReference type="ARBA" id="ARBA00010555"/>
    </source>
</evidence>
<evidence type="ECO:0000256" key="3">
    <source>
        <dbReference type="ARBA" id="ARBA00013365"/>
    </source>
</evidence>
<dbReference type="InterPro" id="IPR041796">
    <property type="entry name" value="Mre11_N"/>
</dbReference>
<keyword evidence="7" id="KW-0233">DNA recombination</keyword>
<comment type="similarity">
    <text evidence="1 7">Belongs to the SbcD family.</text>
</comment>
<dbReference type="Gene3D" id="3.60.21.10">
    <property type="match status" value="1"/>
</dbReference>
<sequence>MIKLIHTADWHIGQTFFDYNRKAEHLCFLAWLRNQLREQATDVLLIAGDVFDTPNPSAESQKIFYQFLHEITSDNPSLQVVIIAGNHDSAARLEAPDPLLQEMNITVKGVVRRTSEGEIDFQRLIVPLIKDGQVEAWCMVVPYLRQGDYPEAESYPLGVKAMYDALLQEVLKIREPNQAIVAMGHLHAAGGIVSEEDRSERTVVGGVECVTPDTFSALIAYTALGHLHRGQQVCGREEVRYAGAPLPMSFAEKNYKQSVALVEIEASAVTKIERLYFDAPVKLLTIPDEAKPMEDVLQEIARLPEGEITENSSYLEVKVLITEPEPSFRFRIEEALKDKSVRLARLGSVQQGGAVEAKVFSYEELQKITPMEIARMEFEKQYGGTEMPETMKQLLQSVIQEIEHEDISD</sequence>
<keyword evidence="4 7" id="KW-0540">Nuclease</keyword>
<dbReference type="Pfam" id="PF00149">
    <property type="entry name" value="Metallophos"/>
    <property type="match status" value="1"/>
</dbReference>
<keyword evidence="11" id="KW-1185">Reference proteome</keyword>